<keyword evidence="7 8" id="KW-0998">Cell outer membrane</keyword>
<dbReference type="Proteomes" id="UP000000310">
    <property type="component" value="Chromosome"/>
</dbReference>
<evidence type="ECO:0000256" key="7">
    <source>
        <dbReference type="ARBA" id="ARBA00023237"/>
    </source>
</evidence>
<comment type="subcellular location">
    <subcellularLocation>
        <location evidence="1 8">Cell outer membrane</location>
        <topology evidence="1 8">Multi-pass membrane protein</topology>
    </subcellularLocation>
</comment>
<evidence type="ECO:0000259" key="11">
    <source>
        <dbReference type="Pfam" id="PF07715"/>
    </source>
</evidence>
<evidence type="ECO:0000256" key="2">
    <source>
        <dbReference type="ARBA" id="ARBA00022448"/>
    </source>
</evidence>
<keyword evidence="13" id="KW-1185">Reference proteome</keyword>
<protein>
    <submittedName>
        <fullName evidence="12">TonB-dependent receptor plug</fullName>
    </submittedName>
</protein>
<dbReference type="RefSeq" id="WP_013631768.1">
    <property type="nucleotide sequence ID" value="NC_015177.1"/>
</dbReference>
<dbReference type="Pfam" id="PF07715">
    <property type="entry name" value="Plug"/>
    <property type="match status" value="1"/>
</dbReference>
<dbReference type="InterPro" id="IPR012910">
    <property type="entry name" value="Plug_dom"/>
</dbReference>
<evidence type="ECO:0000313" key="12">
    <source>
        <dbReference type="EMBL" id="ADY51267.1"/>
    </source>
</evidence>
<dbReference type="EMBL" id="CP002545">
    <property type="protein sequence ID" value="ADY51267.1"/>
    <property type="molecule type" value="Genomic_DNA"/>
</dbReference>
<organism evidence="12 13">
    <name type="scientific">Pseudopedobacter saltans (strain ATCC 51119 / DSM 12145 / JCM 21818 / CCUG 39354 / LMG 10337 / NBRC 100064 / NCIMB 13643)</name>
    <name type="common">Pedobacter saltans</name>
    <dbReference type="NCBI Taxonomy" id="762903"/>
    <lineage>
        <taxon>Bacteria</taxon>
        <taxon>Pseudomonadati</taxon>
        <taxon>Bacteroidota</taxon>
        <taxon>Sphingobacteriia</taxon>
        <taxon>Sphingobacteriales</taxon>
        <taxon>Sphingobacteriaceae</taxon>
        <taxon>Pseudopedobacter</taxon>
    </lineage>
</organism>
<dbReference type="OrthoDB" id="9768177at2"/>
<evidence type="ECO:0000256" key="1">
    <source>
        <dbReference type="ARBA" id="ARBA00004571"/>
    </source>
</evidence>
<dbReference type="InterPro" id="IPR008969">
    <property type="entry name" value="CarboxyPept-like_regulatory"/>
</dbReference>
<reference evidence="13" key="2">
    <citation type="submission" date="2011-02" db="EMBL/GenBank/DDBJ databases">
        <title>The complete genome of Pedobacter saltans DSM 12145.</title>
        <authorList>
            <consortium name="US DOE Joint Genome Institute (JGI-PGF)"/>
            <person name="Lucas S."/>
            <person name="Copeland A."/>
            <person name="Lapidus A."/>
            <person name="Bruce D."/>
            <person name="Goodwin L."/>
            <person name="Pitluck S."/>
            <person name="Kyrpides N."/>
            <person name="Mavromatis K."/>
            <person name="Pagani I."/>
            <person name="Ivanova N."/>
            <person name="Ovchinnikova G."/>
            <person name="Lu M."/>
            <person name="Detter J.C."/>
            <person name="Han C."/>
            <person name="Land M."/>
            <person name="Hauser L."/>
            <person name="Markowitz V."/>
            <person name="Cheng J.-F."/>
            <person name="Hugenholtz P."/>
            <person name="Woyke T."/>
            <person name="Wu D."/>
            <person name="Tindall B."/>
            <person name="Pomrenke H.G."/>
            <person name="Brambilla E."/>
            <person name="Klenk H.-P."/>
            <person name="Eisen J.A."/>
        </authorList>
    </citation>
    <scope>NUCLEOTIDE SEQUENCE [LARGE SCALE GENOMIC DNA]</scope>
    <source>
        <strain evidence="13">ATCC 51119 / DSM 12145 / JCM 21818 / LMG 10337 / NBRC 100064 / NCIMB 13643</strain>
    </source>
</reference>
<dbReference type="InterPro" id="IPR018247">
    <property type="entry name" value="EF_Hand_1_Ca_BS"/>
</dbReference>
<proteinExistence type="inferred from homology"/>
<dbReference type="InterPro" id="IPR023996">
    <property type="entry name" value="TonB-dep_OMP_SusC/RagA"/>
</dbReference>
<evidence type="ECO:0000256" key="4">
    <source>
        <dbReference type="ARBA" id="ARBA00022692"/>
    </source>
</evidence>
<keyword evidence="5 9" id="KW-0798">TonB box</keyword>
<keyword evidence="6 8" id="KW-0472">Membrane</keyword>
<dbReference type="InterPro" id="IPR039426">
    <property type="entry name" value="TonB-dep_rcpt-like"/>
</dbReference>
<dbReference type="FunFam" id="2.170.130.10:FF:000008">
    <property type="entry name" value="SusC/RagA family TonB-linked outer membrane protein"/>
    <property type="match status" value="1"/>
</dbReference>
<evidence type="ECO:0000256" key="3">
    <source>
        <dbReference type="ARBA" id="ARBA00022452"/>
    </source>
</evidence>
<feature type="domain" description="TonB-dependent receptor plug" evidence="11">
    <location>
        <begin position="148"/>
        <end position="256"/>
    </location>
</feature>
<dbReference type="STRING" id="762903.Pedsa_0691"/>
<dbReference type="Gene3D" id="2.60.40.1120">
    <property type="entry name" value="Carboxypeptidase-like, regulatory domain"/>
    <property type="match status" value="1"/>
</dbReference>
<evidence type="ECO:0000256" key="9">
    <source>
        <dbReference type="RuleBase" id="RU003357"/>
    </source>
</evidence>
<evidence type="ECO:0000256" key="5">
    <source>
        <dbReference type="ARBA" id="ARBA00023077"/>
    </source>
</evidence>
<dbReference type="InterPro" id="IPR036942">
    <property type="entry name" value="Beta-barrel_TonB_sf"/>
</dbReference>
<keyword evidence="12" id="KW-0675">Receptor</keyword>
<dbReference type="Gene3D" id="2.40.170.20">
    <property type="entry name" value="TonB-dependent receptor, beta-barrel domain"/>
    <property type="match status" value="1"/>
</dbReference>
<keyword evidence="4 8" id="KW-0812">Transmembrane</keyword>
<dbReference type="PROSITE" id="PS00018">
    <property type="entry name" value="EF_HAND_1"/>
    <property type="match status" value="1"/>
</dbReference>
<evidence type="ECO:0000259" key="10">
    <source>
        <dbReference type="Pfam" id="PF00593"/>
    </source>
</evidence>
<dbReference type="HOGENOM" id="CLU_004317_0_1_10"/>
<reference evidence="12 13" key="1">
    <citation type="journal article" date="2011" name="Stand. Genomic Sci.">
        <title>Complete genome sequence of the gliding, heparinolytic Pedobacter saltans type strain (113).</title>
        <authorList>
            <person name="Liolios K."/>
            <person name="Sikorski J."/>
            <person name="Lu M."/>
            <person name="Nolan M."/>
            <person name="Lapidus A."/>
            <person name="Lucas S."/>
            <person name="Hammon N."/>
            <person name="Deshpande S."/>
            <person name="Cheng J.F."/>
            <person name="Tapia R."/>
            <person name="Han C."/>
            <person name="Goodwin L."/>
            <person name="Pitluck S."/>
            <person name="Huntemann M."/>
            <person name="Ivanova N."/>
            <person name="Pagani I."/>
            <person name="Mavromatis K."/>
            <person name="Ovchinikova G."/>
            <person name="Pati A."/>
            <person name="Chen A."/>
            <person name="Palaniappan K."/>
            <person name="Land M."/>
            <person name="Hauser L."/>
            <person name="Brambilla E.M."/>
            <person name="Kotsyurbenko O."/>
            <person name="Rohde M."/>
            <person name="Tindall B.J."/>
            <person name="Abt B."/>
            <person name="Goker M."/>
            <person name="Detter J.C."/>
            <person name="Woyke T."/>
            <person name="Bristow J."/>
            <person name="Eisen J.A."/>
            <person name="Markowitz V."/>
            <person name="Hugenholtz P."/>
            <person name="Klenk H.P."/>
            <person name="Kyrpides N.C."/>
        </authorList>
    </citation>
    <scope>NUCLEOTIDE SEQUENCE [LARGE SCALE GENOMIC DNA]</scope>
    <source>
        <strain evidence="13">ATCC 51119 / DSM 12145 / JCM 21818 / LMG 10337 / NBRC 100064 / NCIMB 13643</strain>
    </source>
</reference>
<dbReference type="Pfam" id="PF00593">
    <property type="entry name" value="TonB_dep_Rec_b-barrel"/>
    <property type="match status" value="1"/>
</dbReference>
<keyword evidence="3 8" id="KW-1134">Transmembrane beta strand</keyword>
<sequence length="1092" mass="121717">MCNYYIKPGLATQSKLKTVFNFKLILGLLLLFAIKQTKVYASINTALGNTYLIQNQKIYITGKVTDGSGVALPGVNIQVKGAGFKTISDLNGNYRIEVSQLGVTLVYSYLGFATQEFKINSFVRNIVMKEETQSLESVVVIGYGTVKKDDLTGSVAQVEMTDLLEAPVGSFDEALAGRVAGVQVSSSDGQPGGAPDIVIRGAGSLTQSTTPLYVIDGFPIEDPDNAAINPEEIESMNILKDASATAIYGSRGSNGVIIIQTKKGKIGKPIITFNSSLGFHEVQKTIDMMTPWEFVNLQMEISPNRTKEIYTRAELDPSDAKYLSVEEGGRVLEDYRNMKGIDWQGLMFRKSLTQIHNIAIRGGNRNTKYSLSGSIFDQDGIIINTGSKRYQGRITIDQTISKKLRGGITANYSDNLRIGQAVNAGASGSNFTSFALYRTWAYRPVAGVGNVDLVDDIYDGDEYENTSDLRLNPIITSRNDYTYNLGTSFMTNLYLEYDVVKKLKFKTTYSISSNTGEGRFFYNSNTPQGSPQNRTQAWLTNGRFSTSETTVWSNENILTYNNTFNKAHKIEMMGGFSFQEGLSESFGFTTKYIPREDLGIYGLGLGTPHASVATAGEYSLVSYFGRLVYDFKSKYFITATYRADGSSKFKKGNRFGFFPSAAFAWNMKREGFLKYNQLISESKIRVSYGAIGNNRIGNYDIYTQVTSALANTYSFGDEVPVGGIAISKLGNDNLKWETTKQFNLGYDFGLFKSRISLTFDYYNKVTEDLLINADMPTATGYERVFKNIGSLKNDGFEFTLNTINIRNKNFSWRSNFNISFNRNEIIELTRNQTSMFSNMTVGQNTAALYTSRIGYPAGMFYGYIFDGIYQVEDFDVSSTGAYVLKSNFSDNGSVRTNIQPGHIKYKDLNGDGTVDDKDMSVIGRGQPIHTGGFTNNFSYKNFYLNVFFQWSYGNQIYNANRMIFDGNYINLYNVNQYATFNDRWTPENRSNTIYKVGGQGPAGYFSDRTIEDGSYLRLKTVALTYSIPSKFIKPAYLSKLSLRVAAQNLLTFTNYSGMDPEVSTRHSVLTPGFDYSPYPQARTITFGLSATF</sequence>
<dbReference type="AlphaFoldDB" id="F0S8I3"/>
<dbReference type="Pfam" id="PF13715">
    <property type="entry name" value="CarbopepD_reg_2"/>
    <property type="match status" value="1"/>
</dbReference>
<name>F0S8I3_PSESL</name>
<comment type="similarity">
    <text evidence="8 9">Belongs to the TonB-dependent receptor family.</text>
</comment>
<evidence type="ECO:0000256" key="6">
    <source>
        <dbReference type="ARBA" id="ARBA00023136"/>
    </source>
</evidence>
<dbReference type="InterPro" id="IPR000531">
    <property type="entry name" value="Beta-barrel_TonB"/>
</dbReference>
<dbReference type="SUPFAM" id="SSF56935">
    <property type="entry name" value="Porins"/>
    <property type="match status" value="1"/>
</dbReference>
<dbReference type="SUPFAM" id="SSF49464">
    <property type="entry name" value="Carboxypeptidase regulatory domain-like"/>
    <property type="match status" value="1"/>
</dbReference>
<dbReference type="NCBIfam" id="TIGR04057">
    <property type="entry name" value="SusC_RagA_signa"/>
    <property type="match status" value="1"/>
</dbReference>
<evidence type="ECO:0000313" key="13">
    <source>
        <dbReference type="Proteomes" id="UP000000310"/>
    </source>
</evidence>
<dbReference type="GO" id="GO:0009279">
    <property type="term" value="C:cell outer membrane"/>
    <property type="evidence" value="ECO:0007669"/>
    <property type="project" value="UniProtKB-SubCell"/>
</dbReference>
<gene>
    <name evidence="12" type="ordered locus">Pedsa_0691</name>
</gene>
<dbReference type="InterPro" id="IPR037066">
    <property type="entry name" value="Plug_dom_sf"/>
</dbReference>
<dbReference type="PROSITE" id="PS52016">
    <property type="entry name" value="TONB_DEPENDENT_REC_3"/>
    <property type="match status" value="1"/>
</dbReference>
<dbReference type="NCBIfam" id="TIGR04056">
    <property type="entry name" value="OMP_RagA_SusC"/>
    <property type="match status" value="1"/>
</dbReference>
<dbReference type="InterPro" id="IPR023997">
    <property type="entry name" value="TonB-dep_OMP_SusC/RagA_CS"/>
</dbReference>
<dbReference type="eggNOG" id="COG4206">
    <property type="taxonomic scope" value="Bacteria"/>
</dbReference>
<accession>F0S8I3</accession>
<evidence type="ECO:0000256" key="8">
    <source>
        <dbReference type="PROSITE-ProRule" id="PRU01360"/>
    </source>
</evidence>
<keyword evidence="2 8" id="KW-0813">Transport</keyword>
<dbReference type="KEGG" id="psn:Pedsa_0691"/>
<dbReference type="Gene3D" id="2.170.130.10">
    <property type="entry name" value="TonB-dependent receptor, plug domain"/>
    <property type="match status" value="1"/>
</dbReference>
<feature type="domain" description="TonB-dependent receptor-like beta-barrel" evidence="10">
    <location>
        <begin position="440"/>
        <end position="887"/>
    </location>
</feature>